<gene>
    <name evidence="1" type="ORF">F8M41_002042</name>
</gene>
<dbReference type="InterPro" id="IPR036770">
    <property type="entry name" value="Ankyrin_rpt-contain_sf"/>
</dbReference>
<evidence type="ECO:0008006" key="3">
    <source>
        <dbReference type="Google" id="ProtNLM"/>
    </source>
</evidence>
<sequence length="95" mass="10680">MSASIHVAALEEMNATDEAYWTTLHIAMSTGNLAVTESANLNLRDQNNQTPLHRRVVRGYYHCLCSRNVTPNVVNKVKNTPLCIWYVKKGSVIVH</sequence>
<accession>A0A8H4A7M6</accession>
<organism evidence="1 2">
    <name type="scientific">Gigaspora margarita</name>
    <dbReference type="NCBI Taxonomy" id="4874"/>
    <lineage>
        <taxon>Eukaryota</taxon>
        <taxon>Fungi</taxon>
        <taxon>Fungi incertae sedis</taxon>
        <taxon>Mucoromycota</taxon>
        <taxon>Glomeromycotina</taxon>
        <taxon>Glomeromycetes</taxon>
        <taxon>Diversisporales</taxon>
        <taxon>Gigasporaceae</taxon>
        <taxon>Gigaspora</taxon>
    </lineage>
</organism>
<comment type="caution">
    <text evidence="1">The sequence shown here is derived from an EMBL/GenBank/DDBJ whole genome shotgun (WGS) entry which is preliminary data.</text>
</comment>
<protein>
    <recommendedName>
        <fullName evidence="3">Ankyrin repeat protein</fullName>
    </recommendedName>
</protein>
<dbReference type="AlphaFoldDB" id="A0A8H4A7M6"/>
<proteinExistence type="predicted"/>
<dbReference type="Proteomes" id="UP000439903">
    <property type="component" value="Unassembled WGS sequence"/>
</dbReference>
<dbReference type="EMBL" id="WTPW01001171">
    <property type="protein sequence ID" value="KAF0451418.1"/>
    <property type="molecule type" value="Genomic_DNA"/>
</dbReference>
<name>A0A8H4A7M6_GIGMA</name>
<dbReference type="OrthoDB" id="539213at2759"/>
<dbReference type="Gene3D" id="1.25.40.20">
    <property type="entry name" value="Ankyrin repeat-containing domain"/>
    <property type="match status" value="1"/>
</dbReference>
<dbReference type="SUPFAM" id="SSF48403">
    <property type="entry name" value="Ankyrin repeat"/>
    <property type="match status" value="1"/>
</dbReference>
<reference evidence="1 2" key="1">
    <citation type="journal article" date="2019" name="Environ. Microbiol.">
        <title>At the nexus of three kingdoms: the genome of the mycorrhizal fungus Gigaspora margarita provides insights into plant, endobacterial and fungal interactions.</title>
        <authorList>
            <person name="Venice F."/>
            <person name="Ghignone S."/>
            <person name="Salvioli di Fossalunga A."/>
            <person name="Amselem J."/>
            <person name="Novero M."/>
            <person name="Xianan X."/>
            <person name="Sedzielewska Toro K."/>
            <person name="Morin E."/>
            <person name="Lipzen A."/>
            <person name="Grigoriev I.V."/>
            <person name="Henrissat B."/>
            <person name="Martin F.M."/>
            <person name="Bonfante P."/>
        </authorList>
    </citation>
    <scope>NUCLEOTIDE SEQUENCE [LARGE SCALE GENOMIC DNA]</scope>
    <source>
        <strain evidence="1 2">BEG34</strain>
    </source>
</reference>
<evidence type="ECO:0000313" key="2">
    <source>
        <dbReference type="Proteomes" id="UP000439903"/>
    </source>
</evidence>
<evidence type="ECO:0000313" key="1">
    <source>
        <dbReference type="EMBL" id="KAF0451418.1"/>
    </source>
</evidence>
<keyword evidence="2" id="KW-1185">Reference proteome</keyword>